<evidence type="ECO:0000313" key="3">
    <source>
        <dbReference type="Proteomes" id="UP000054771"/>
    </source>
</evidence>
<dbReference type="Proteomes" id="UP000054771">
    <property type="component" value="Unassembled WGS sequence"/>
</dbReference>
<name>A0A0U5GLP1_ASPCI</name>
<sequence>MASYSRRSAHKTDRFDGIAMPIPIRPGQIMLLDSLLNFDPVPAEELEGAVIGPLPTPSTLRPVDEAASDASSDGGVPLGSESPVTVPCLDGAALPTGSAPTPAPASGAATFRLNPEVAAFVPQAASTSLPSSSGTRRMLNVNPESASFVPLALQAPASNPTADTFLPADDDAAHTDCSCCDGFYPGTTGKQIPDPIDTPPTPTVDPLVTDITPANPPPGDQLDITPPLQPQHSINIGFPYAGGHNIPTRPLSPPPDLDVRRNTLVTHTIALLHARGLNWTRVQSCIRTPLNDPASRPRPTILITMGLLHVDREALARAFREILLFAEQELELPAINVKAVDTLYAGTDNELNHNTNDENDDDDCVLPDFDQSLLAEVFRLTNTDVYLPPPFVWVNFVRGCTRLAR</sequence>
<dbReference type="AlphaFoldDB" id="A0A0U5GLP1"/>
<accession>A0A0U5GLP1</accession>
<gene>
    <name evidence="2" type="ORF">ASPCAL13956</name>
</gene>
<proteinExistence type="predicted"/>
<organism evidence="2 3">
    <name type="scientific">Aspergillus calidoustus</name>
    <dbReference type="NCBI Taxonomy" id="454130"/>
    <lineage>
        <taxon>Eukaryota</taxon>
        <taxon>Fungi</taxon>
        <taxon>Dikarya</taxon>
        <taxon>Ascomycota</taxon>
        <taxon>Pezizomycotina</taxon>
        <taxon>Eurotiomycetes</taxon>
        <taxon>Eurotiomycetidae</taxon>
        <taxon>Eurotiales</taxon>
        <taxon>Aspergillaceae</taxon>
        <taxon>Aspergillus</taxon>
        <taxon>Aspergillus subgen. Nidulantes</taxon>
    </lineage>
</organism>
<reference evidence="3" key="1">
    <citation type="journal article" date="2016" name="Genome Announc.">
        <title>Draft genome sequences of fungus Aspergillus calidoustus.</title>
        <authorList>
            <person name="Horn F."/>
            <person name="Linde J."/>
            <person name="Mattern D.J."/>
            <person name="Walther G."/>
            <person name="Guthke R."/>
            <person name="Scherlach K."/>
            <person name="Martin K."/>
            <person name="Brakhage A.A."/>
            <person name="Petzke L."/>
            <person name="Valiante V."/>
        </authorList>
    </citation>
    <scope>NUCLEOTIDE SEQUENCE [LARGE SCALE GENOMIC DNA]</scope>
    <source>
        <strain evidence="3">SF006504</strain>
    </source>
</reference>
<feature type="region of interest" description="Disordered" evidence="1">
    <location>
        <begin position="50"/>
        <end position="78"/>
    </location>
</feature>
<protein>
    <submittedName>
        <fullName evidence="2">Uncharacterized protein</fullName>
    </submittedName>
</protein>
<keyword evidence="3" id="KW-1185">Reference proteome</keyword>
<evidence type="ECO:0000256" key="1">
    <source>
        <dbReference type="SAM" id="MobiDB-lite"/>
    </source>
</evidence>
<dbReference type="OrthoDB" id="10417421at2759"/>
<dbReference type="EMBL" id="CDMC01000021">
    <property type="protein sequence ID" value="CEL10847.1"/>
    <property type="molecule type" value="Genomic_DNA"/>
</dbReference>
<evidence type="ECO:0000313" key="2">
    <source>
        <dbReference type="EMBL" id="CEL10847.1"/>
    </source>
</evidence>